<evidence type="ECO:0000313" key="2">
    <source>
        <dbReference type="Proteomes" id="UP000789759"/>
    </source>
</evidence>
<organism evidence="1 2">
    <name type="scientific">Cetraspora pellucida</name>
    <dbReference type="NCBI Taxonomy" id="1433469"/>
    <lineage>
        <taxon>Eukaryota</taxon>
        <taxon>Fungi</taxon>
        <taxon>Fungi incertae sedis</taxon>
        <taxon>Mucoromycota</taxon>
        <taxon>Glomeromycotina</taxon>
        <taxon>Glomeromycetes</taxon>
        <taxon>Diversisporales</taxon>
        <taxon>Gigasporaceae</taxon>
        <taxon>Cetraspora</taxon>
    </lineage>
</organism>
<proteinExistence type="predicted"/>
<feature type="non-terminal residue" evidence="1">
    <location>
        <position position="1"/>
    </location>
</feature>
<dbReference type="OrthoDB" id="2430477at2759"/>
<dbReference type="EMBL" id="CAJVQA010005147">
    <property type="protein sequence ID" value="CAG8614198.1"/>
    <property type="molecule type" value="Genomic_DNA"/>
</dbReference>
<accession>A0A9N9CWH7</accession>
<protein>
    <submittedName>
        <fullName evidence="1">6497_t:CDS:1</fullName>
    </submittedName>
</protein>
<name>A0A9N9CWH7_9GLOM</name>
<reference evidence="1" key="1">
    <citation type="submission" date="2021-06" db="EMBL/GenBank/DDBJ databases">
        <authorList>
            <person name="Kallberg Y."/>
            <person name="Tangrot J."/>
            <person name="Rosling A."/>
        </authorList>
    </citation>
    <scope>NUCLEOTIDE SEQUENCE</scope>
    <source>
        <strain evidence="1">FL966</strain>
    </source>
</reference>
<evidence type="ECO:0000313" key="1">
    <source>
        <dbReference type="EMBL" id="CAG8614198.1"/>
    </source>
</evidence>
<dbReference type="AlphaFoldDB" id="A0A9N9CWH7"/>
<comment type="caution">
    <text evidence="1">The sequence shown here is derived from an EMBL/GenBank/DDBJ whole genome shotgun (WGS) entry which is preliminary data.</text>
</comment>
<keyword evidence="2" id="KW-1185">Reference proteome</keyword>
<gene>
    <name evidence="1" type="ORF">CPELLU_LOCUS7598</name>
</gene>
<sequence>LVEDLEFFQIRKKPVAPFVTQCLTHLEVLLQSGIIEPPISKEIKHKFEDNHFKIDAYITIFHEVYQLAFNKLKKHIDQHLALSLFKAIQCFDL</sequence>
<dbReference type="Proteomes" id="UP000789759">
    <property type="component" value="Unassembled WGS sequence"/>
</dbReference>